<dbReference type="FunFam" id="2.60.40.420:FF:000034">
    <property type="entry name" value="Cupredoxin superfamily protein"/>
    <property type="match status" value="1"/>
</dbReference>
<keyword evidence="1" id="KW-1015">Disulfide bond</keyword>
<dbReference type="SUPFAM" id="SSF49503">
    <property type="entry name" value="Cupredoxins"/>
    <property type="match status" value="1"/>
</dbReference>
<evidence type="ECO:0000256" key="1">
    <source>
        <dbReference type="ARBA" id="ARBA00023157"/>
    </source>
</evidence>
<dbReference type="Gene3D" id="2.60.40.420">
    <property type="entry name" value="Cupredoxins - blue copper proteins"/>
    <property type="match status" value="1"/>
</dbReference>
<evidence type="ECO:0000313" key="6">
    <source>
        <dbReference type="Proteomes" id="UP001054889"/>
    </source>
</evidence>
<feature type="domain" description="Phytocyanin" evidence="4">
    <location>
        <begin position="27"/>
        <end position="128"/>
    </location>
</feature>
<evidence type="ECO:0000259" key="4">
    <source>
        <dbReference type="PROSITE" id="PS51485"/>
    </source>
</evidence>
<dbReference type="Pfam" id="PF02298">
    <property type="entry name" value="Cu_bind_like"/>
    <property type="match status" value="1"/>
</dbReference>
<comment type="caution">
    <text evidence="5">The sequence shown here is derived from an EMBL/GenBank/DDBJ whole genome shotgun (WGS) entry which is preliminary data.</text>
</comment>
<reference evidence="5" key="2">
    <citation type="submission" date="2021-12" db="EMBL/GenBank/DDBJ databases">
        <title>Resequencing data analysis of finger millet.</title>
        <authorList>
            <person name="Hatakeyama M."/>
            <person name="Aluri S."/>
            <person name="Balachadran M.T."/>
            <person name="Sivarajan S.R."/>
            <person name="Poveda L."/>
            <person name="Shimizu-Inatsugi R."/>
            <person name="Schlapbach R."/>
            <person name="Sreeman S.M."/>
            <person name="Shimizu K.K."/>
        </authorList>
    </citation>
    <scope>NUCLEOTIDE SEQUENCE</scope>
</reference>
<sequence>MAMGTLGTALAGFFILFTVAPPPALAADHVVGDSVWCIPPSADLYSAWAANRTFVVGDNLVFRFEMGFYDVVQVSRGEYDECTAGDPYKAFISSPAVVPLDFAGVRYYVCSVGNYCSLGVKFYVTVQNPQ</sequence>
<keyword evidence="3" id="KW-0732">Signal</keyword>
<dbReference type="GO" id="GO:0005886">
    <property type="term" value="C:plasma membrane"/>
    <property type="evidence" value="ECO:0007669"/>
    <property type="project" value="TreeGrafter"/>
</dbReference>
<evidence type="ECO:0000313" key="5">
    <source>
        <dbReference type="EMBL" id="GJN23917.1"/>
    </source>
</evidence>
<dbReference type="Proteomes" id="UP001054889">
    <property type="component" value="Unassembled WGS sequence"/>
</dbReference>
<protein>
    <recommendedName>
        <fullName evidence="4">Phytocyanin domain-containing protein</fullName>
    </recommendedName>
</protein>
<gene>
    <name evidence="5" type="primary">gb11609</name>
    <name evidence="5" type="ORF">PR202_gb11609</name>
</gene>
<dbReference type="InterPro" id="IPR039391">
    <property type="entry name" value="Phytocyanin-like"/>
</dbReference>
<accession>A0AAV5ENF0</accession>
<organism evidence="5 6">
    <name type="scientific">Eleusine coracana subsp. coracana</name>
    <dbReference type="NCBI Taxonomy" id="191504"/>
    <lineage>
        <taxon>Eukaryota</taxon>
        <taxon>Viridiplantae</taxon>
        <taxon>Streptophyta</taxon>
        <taxon>Embryophyta</taxon>
        <taxon>Tracheophyta</taxon>
        <taxon>Spermatophyta</taxon>
        <taxon>Magnoliopsida</taxon>
        <taxon>Liliopsida</taxon>
        <taxon>Poales</taxon>
        <taxon>Poaceae</taxon>
        <taxon>PACMAD clade</taxon>
        <taxon>Chloridoideae</taxon>
        <taxon>Cynodonteae</taxon>
        <taxon>Eleusininae</taxon>
        <taxon>Eleusine</taxon>
    </lineage>
</organism>
<evidence type="ECO:0000256" key="3">
    <source>
        <dbReference type="SAM" id="SignalP"/>
    </source>
</evidence>
<dbReference type="EMBL" id="BQKI01000076">
    <property type="protein sequence ID" value="GJN23917.1"/>
    <property type="molecule type" value="Genomic_DNA"/>
</dbReference>
<dbReference type="PANTHER" id="PTHR33021">
    <property type="entry name" value="BLUE COPPER PROTEIN"/>
    <property type="match status" value="1"/>
</dbReference>
<dbReference type="InterPro" id="IPR003245">
    <property type="entry name" value="Phytocyanin_dom"/>
</dbReference>
<dbReference type="GO" id="GO:0009055">
    <property type="term" value="F:electron transfer activity"/>
    <property type="evidence" value="ECO:0007669"/>
    <property type="project" value="InterPro"/>
</dbReference>
<keyword evidence="2" id="KW-0325">Glycoprotein</keyword>
<proteinExistence type="predicted"/>
<keyword evidence="6" id="KW-1185">Reference proteome</keyword>
<dbReference type="AlphaFoldDB" id="A0AAV5ENF0"/>
<evidence type="ECO:0000256" key="2">
    <source>
        <dbReference type="ARBA" id="ARBA00023180"/>
    </source>
</evidence>
<name>A0AAV5ENF0_ELECO</name>
<feature type="chain" id="PRO_5043540094" description="Phytocyanin domain-containing protein" evidence="3">
    <location>
        <begin position="27"/>
        <end position="130"/>
    </location>
</feature>
<reference evidence="5" key="1">
    <citation type="journal article" date="2018" name="DNA Res.">
        <title>Multiple hybrid de novo genome assembly of finger millet, an orphan allotetraploid crop.</title>
        <authorList>
            <person name="Hatakeyama M."/>
            <person name="Aluri S."/>
            <person name="Balachadran M.T."/>
            <person name="Sivarajan S.R."/>
            <person name="Patrignani A."/>
            <person name="Gruter S."/>
            <person name="Poveda L."/>
            <person name="Shimizu-Inatsugi R."/>
            <person name="Baeten J."/>
            <person name="Francoijs K.J."/>
            <person name="Nataraja K.N."/>
            <person name="Reddy Y.A.N."/>
            <person name="Phadnis S."/>
            <person name="Ravikumar R.L."/>
            <person name="Schlapbach R."/>
            <person name="Sreeman S.M."/>
            <person name="Shimizu K.K."/>
        </authorList>
    </citation>
    <scope>NUCLEOTIDE SEQUENCE</scope>
</reference>
<dbReference type="PANTHER" id="PTHR33021:SF288">
    <property type="entry name" value="OS03G0648500 PROTEIN"/>
    <property type="match status" value="1"/>
</dbReference>
<dbReference type="InterPro" id="IPR008972">
    <property type="entry name" value="Cupredoxin"/>
</dbReference>
<feature type="signal peptide" evidence="3">
    <location>
        <begin position="1"/>
        <end position="26"/>
    </location>
</feature>
<dbReference type="PROSITE" id="PS51485">
    <property type="entry name" value="PHYTOCYANIN"/>
    <property type="match status" value="1"/>
</dbReference>